<feature type="region of interest" description="Disordered" evidence="4">
    <location>
        <begin position="806"/>
        <end position="834"/>
    </location>
</feature>
<dbReference type="PANTHER" id="PTHR46380:SF2">
    <property type="entry name" value="CYCLIN-D-BINDING MYB-LIKE TRANSCRIPTION FACTOR 1"/>
    <property type="match status" value="1"/>
</dbReference>
<protein>
    <recommendedName>
        <fullName evidence="9">Cyclin-D-binding Myb-like transcription factor 1</fullName>
    </recommendedName>
</protein>
<evidence type="ECO:0000256" key="3">
    <source>
        <dbReference type="ARBA" id="ARBA00023242"/>
    </source>
</evidence>
<evidence type="ECO:0000313" key="7">
    <source>
        <dbReference type="EMBL" id="KAK8729041.1"/>
    </source>
</evidence>
<dbReference type="AlphaFoldDB" id="A0AAW0WBM0"/>
<evidence type="ECO:0000256" key="1">
    <source>
        <dbReference type="ARBA" id="ARBA00004123"/>
    </source>
</evidence>
<proteinExistence type="predicted"/>
<dbReference type="SMART" id="SM00717">
    <property type="entry name" value="SANT"/>
    <property type="match status" value="4"/>
</dbReference>
<feature type="region of interest" description="Disordered" evidence="4">
    <location>
        <begin position="772"/>
        <end position="793"/>
    </location>
</feature>
<reference evidence="7 8" key="1">
    <citation type="journal article" date="2024" name="BMC Genomics">
        <title>Genome assembly of redclaw crayfish (Cherax quadricarinatus) provides insights into its immune adaptation and hypoxia tolerance.</title>
        <authorList>
            <person name="Liu Z."/>
            <person name="Zheng J."/>
            <person name="Li H."/>
            <person name="Fang K."/>
            <person name="Wang S."/>
            <person name="He J."/>
            <person name="Zhou D."/>
            <person name="Weng S."/>
            <person name="Chi M."/>
            <person name="Gu Z."/>
            <person name="He J."/>
            <person name="Li F."/>
            <person name="Wang M."/>
        </authorList>
    </citation>
    <scope>NUCLEOTIDE SEQUENCE [LARGE SCALE GENOMIC DNA]</scope>
    <source>
        <strain evidence="7">ZL_2023a</strain>
    </source>
</reference>
<dbReference type="InterPro" id="IPR051651">
    <property type="entry name" value="DMTF1_DNA-bind_reg"/>
</dbReference>
<keyword evidence="3" id="KW-0539">Nucleus</keyword>
<dbReference type="InterPro" id="IPR001005">
    <property type="entry name" value="SANT/Myb"/>
</dbReference>
<evidence type="ECO:0000259" key="5">
    <source>
        <dbReference type="PROSITE" id="PS50090"/>
    </source>
</evidence>
<evidence type="ECO:0000256" key="4">
    <source>
        <dbReference type="SAM" id="MobiDB-lite"/>
    </source>
</evidence>
<dbReference type="CDD" id="cd00167">
    <property type="entry name" value="SANT"/>
    <property type="match status" value="3"/>
</dbReference>
<feature type="domain" description="HTH myb-type" evidence="6">
    <location>
        <begin position="448"/>
        <end position="513"/>
    </location>
</feature>
<dbReference type="EMBL" id="JARKIK010000068">
    <property type="protein sequence ID" value="KAK8729041.1"/>
    <property type="molecule type" value="Genomic_DNA"/>
</dbReference>
<sequence length="834" mass="91440">MEVIESISSGDEGSTDVKRIRLIVTPDAEACSKGIKDVSSSEGTASVFLYSSDGRLVPAEIVMESMSENIITLPLRTSIIKTSKAASAAVNIGSPVRVLECGEGSPGKQKSSPVITVRQARAPPPSQTDTNLYKVLPSALPTKPRQSICTSDSNMLSDIQPKLQTKSDSVSTKILITPNVQPKSQQTLSSSHKTILSTEMQEECLTLLTDNTDKTSQSSSNGQTSQTVMMRVNSLGELELDPMFLNAETLSESETEEIRLTASSDITAQDRLTGSILSSVNKTEDLNVEEIQVDLQTPTAAQVEAGSGNVNQSWFTSREDKEMLRWRGHAWRQGMWSKEETELLQRNIEQYCAQRGVSDPGSVIFKMSKEERSGFYRVVARGLNRPLFSVYRRIIRIYDNHNHIGKYSSEEVNKLRELRMKHGRNWQAIAAHLGRSAASVKDRCRLLNENCNRGAWSADEEERLAAAVYDMAQVLPGEQVTKGISWGEVSNRVRTRSEKQCRTKWLNYLNWKRTSGVEWSKADDIQLICRLSVCGVAEESQVDWSSLARIWPACRSPHWLRGKWWNLKRRLPQSSQNTNLSEMCQQLYNLQSLSLLQSTLVELPATFLNSVNNSALLSASAPPTPENKSPAESSQDSVSLGTIKLCIPAANFSHIINSDESEEDFGSRLSGLMQSALLTQSVDVRVCEASSVASQAHCFTSPALTTQLPHLSPHLSSTLSDGAKTQSIVVETLEDPLSMHLAGVTRADVSRTTLLDQGDLGGGMKEEDILSDGEVSHSQTGLATSLDPSSPAVTSQVILNDPILSVSGEPLGREEGLQPDHDDSDITCQGLSQD</sequence>
<dbReference type="SUPFAM" id="SSF46689">
    <property type="entry name" value="Homeodomain-like"/>
    <property type="match status" value="3"/>
</dbReference>
<dbReference type="Proteomes" id="UP001445076">
    <property type="component" value="Unassembled WGS sequence"/>
</dbReference>
<organism evidence="7 8">
    <name type="scientific">Cherax quadricarinatus</name>
    <name type="common">Australian red claw crayfish</name>
    <dbReference type="NCBI Taxonomy" id="27406"/>
    <lineage>
        <taxon>Eukaryota</taxon>
        <taxon>Metazoa</taxon>
        <taxon>Ecdysozoa</taxon>
        <taxon>Arthropoda</taxon>
        <taxon>Crustacea</taxon>
        <taxon>Multicrustacea</taxon>
        <taxon>Malacostraca</taxon>
        <taxon>Eumalacostraca</taxon>
        <taxon>Eucarida</taxon>
        <taxon>Decapoda</taxon>
        <taxon>Pleocyemata</taxon>
        <taxon>Astacidea</taxon>
        <taxon>Parastacoidea</taxon>
        <taxon>Parastacidae</taxon>
        <taxon>Cherax</taxon>
    </lineage>
</organism>
<comment type="subcellular location">
    <subcellularLocation>
        <location evidence="1">Nucleus</location>
    </subcellularLocation>
</comment>
<accession>A0AAW0WBM0</accession>
<dbReference type="PANTHER" id="PTHR46380">
    <property type="entry name" value="CYCLIN-D-BINDING MYB-LIKE TRANSCRIPTION FACTOR 1"/>
    <property type="match status" value="1"/>
</dbReference>
<feature type="domain" description="Myb-like" evidence="5">
    <location>
        <begin position="448"/>
        <end position="509"/>
    </location>
</feature>
<keyword evidence="2" id="KW-0238">DNA-binding</keyword>
<dbReference type="GO" id="GO:0005634">
    <property type="term" value="C:nucleus"/>
    <property type="evidence" value="ECO:0007669"/>
    <property type="project" value="UniProtKB-SubCell"/>
</dbReference>
<dbReference type="Pfam" id="PF13921">
    <property type="entry name" value="Myb_DNA-bind_6"/>
    <property type="match status" value="1"/>
</dbReference>
<evidence type="ECO:0000256" key="2">
    <source>
        <dbReference type="ARBA" id="ARBA00023125"/>
    </source>
</evidence>
<dbReference type="GO" id="GO:0000981">
    <property type="term" value="F:DNA-binding transcription factor activity, RNA polymerase II-specific"/>
    <property type="evidence" value="ECO:0007669"/>
    <property type="project" value="TreeGrafter"/>
</dbReference>
<comment type="caution">
    <text evidence="7">The sequence shown here is derived from an EMBL/GenBank/DDBJ whole genome shotgun (WGS) entry which is preliminary data.</text>
</comment>
<feature type="compositionally biased region" description="Polar residues" evidence="4">
    <location>
        <begin position="776"/>
        <end position="793"/>
    </location>
</feature>
<dbReference type="Pfam" id="PF20588">
    <property type="entry name" value="DMTF1_N"/>
    <property type="match status" value="1"/>
</dbReference>
<name>A0AAW0WBM0_CHEQU</name>
<keyword evidence="8" id="KW-1185">Reference proteome</keyword>
<dbReference type="GO" id="GO:0000978">
    <property type="term" value="F:RNA polymerase II cis-regulatory region sequence-specific DNA binding"/>
    <property type="evidence" value="ECO:0007669"/>
    <property type="project" value="TreeGrafter"/>
</dbReference>
<evidence type="ECO:0008006" key="9">
    <source>
        <dbReference type="Google" id="ProtNLM"/>
    </source>
</evidence>
<dbReference type="PROSITE" id="PS50090">
    <property type="entry name" value="MYB_LIKE"/>
    <property type="match status" value="1"/>
</dbReference>
<dbReference type="PROSITE" id="PS51294">
    <property type="entry name" value="HTH_MYB"/>
    <property type="match status" value="1"/>
</dbReference>
<dbReference type="InterPro" id="IPR046775">
    <property type="entry name" value="DMTF1_N"/>
</dbReference>
<dbReference type="InterPro" id="IPR009057">
    <property type="entry name" value="Homeodomain-like_sf"/>
</dbReference>
<dbReference type="FunFam" id="1.10.10.60:FF:000139">
    <property type="entry name" value="cyclin-D-binding Myb-like transcription factor 1 isoform X2"/>
    <property type="match status" value="1"/>
</dbReference>
<dbReference type="InterPro" id="IPR017930">
    <property type="entry name" value="Myb_dom"/>
</dbReference>
<feature type="compositionally biased region" description="Basic and acidic residues" evidence="4">
    <location>
        <begin position="811"/>
        <end position="821"/>
    </location>
</feature>
<evidence type="ECO:0000313" key="8">
    <source>
        <dbReference type="Proteomes" id="UP001445076"/>
    </source>
</evidence>
<evidence type="ECO:0000259" key="6">
    <source>
        <dbReference type="PROSITE" id="PS51294"/>
    </source>
</evidence>
<gene>
    <name evidence="7" type="ORF">OTU49_008605</name>
</gene>
<dbReference type="Gene3D" id="1.10.10.60">
    <property type="entry name" value="Homeodomain-like"/>
    <property type="match status" value="2"/>
</dbReference>